<dbReference type="EMBL" id="CP140154">
    <property type="protein sequence ID" value="WQG88217.1"/>
    <property type="molecule type" value="Genomic_DNA"/>
</dbReference>
<organism evidence="1 3">
    <name type="scientific">Chitinophaga sancti</name>
    <dbReference type="NCBI Taxonomy" id="1004"/>
    <lineage>
        <taxon>Bacteria</taxon>
        <taxon>Pseudomonadati</taxon>
        <taxon>Bacteroidota</taxon>
        <taxon>Chitinophagia</taxon>
        <taxon>Chitinophagales</taxon>
        <taxon>Chitinophagaceae</taxon>
        <taxon>Chitinophaga</taxon>
    </lineage>
</organism>
<sequence>MQKTLIAINGTASTGKSSSIKAIVNNIHTYFPQATIEFIISDGDINVLVKIGEVIIGIESQGDPNSRLQKSLADFAELNCDIIICASRTSGMTVDWIDSMFSKCNYDIIWTSNYFSNELSSDFLNNIFAESILQLIKKLIDTEKDLVQSSKIGEKQHSSDQVVIG</sequence>
<dbReference type="Proteomes" id="UP001326715">
    <property type="component" value="Chromosome"/>
</dbReference>
<protein>
    <recommendedName>
        <fullName evidence="5">Chloramphenicol 3-O phosphotransferase</fullName>
    </recommendedName>
</protein>
<proteinExistence type="predicted"/>
<dbReference type="AlphaFoldDB" id="A0A1K1S2A3"/>
<gene>
    <name evidence="1" type="ORF">SAMN05661012_04654</name>
    <name evidence="2" type="ORF">SR876_25135</name>
</gene>
<evidence type="ECO:0008006" key="5">
    <source>
        <dbReference type="Google" id="ProtNLM"/>
    </source>
</evidence>
<dbReference type="EMBL" id="FPIZ01000016">
    <property type="protein sequence ID" value="SFW78457.1"/>
    <property type="molecule type" value="Genomic_DNA"/>
</dbReference>
<accession>A0A1K1S2A3</accession>
<evidence type="ECO:0000313" key="1">
    <source>
        <dbReference type="EMBL" id="SFW78457.1"/>
    </source>
</evidence>
<dbReference type="OrthoDB" id="5821096at2"/>
<reference evidence="2 4" key="2">
    <citation type="submission" date="2023-11" db="EMBL/GenBank/DDBJ databases">
        <title>MicrobeMod: A computational toolkit for identifying prokaryotic methylation and restriction-modification with nanopore sequencing.</title>
        <authorList>
            <person name="Crits-Christoph A."/>
            <person name="Kang S.C."/>
            <person name="Lee H."/>
            <person name="Ostrov N."/>
        </authorList>
    </citation>
    <scope>NUCLEOTIDE SEQUENCE [LARGE SCALE GENOMIC DNA]</scope>
    <source>
        <strain evidence="2 4">ATCC 23090</strain>
    </source>
</reference>
<reference evidence="1 3" key="1">
    <citation type="submission" date="2016-11" db="EMBL/GenBank/DDBJ databases">
        <authorList>
            <person name="Jaros S."/>
            <person name="Januszkiewicz K."/>
            <person name="Wedrychowicz H."/>
        </authorList>
    </citation>
    <scope>NUCLEOTIDE SEQUENCE [LARGE SCALE GENOMIC DNA]</scope>
    <source>
        <strain evidence="1 3">DSM 784</strain>
    </source>
</reference>
<evidence type="ECO:0000313" key="2">
    <source>
        <dbReference type="EMBL" id="WQG88217.1"/>
    </source>
</evidence>
<name>A0A1K1S2A3_9BACT</name>
<evidence type="ECO:0000313" key="4">
    <source>
        <dbReference type="Proteomes" id="UP001326715"/>
    </source>
</evidence>
<evidence type="ECO:0000313" key="3">
    <source>
        <dbReference type="Proteomes" id="UP000183788"/>
    </source>
</evidence>
<dbReference type="RefSeq" id="WP_072363618.1">
    <property type="nucleotide sequence ID" value="NZ_CBHWAX010000275.1"/>
</dbReference>
<keyword evidence="4" id="KW-1185">Reference proteome</keyword>
<dbReference type="Proteomes" id="UP000183788">
    <property type="component" value="Unassembled WGS sequence"/>
</dbReference>